<gene>
    <name evidence="1" type="ORF">FHS31_000321</name>
</gene>
<accession>A0ABX0TRH4</accession>
<keyword evidence="2" id="KW-1185">Reference proteome</keyword>
<dbReference type="Proteomes" id="UP000727456">
    <property type="component" value="Unassembled WGS sequence"/>
</dbReference>
<sequence>MFGAVTFTGLVGADAVAGTHGLAITDRSNAGTYSDTLSGLTGAASANYVLATGGNTAGMYTINPKMLGYSLIAANTNQSITYLDTAKSFGTLTGVVAGDSVAPTIIAINSTSSFLYDPNSMLAAGSWSFSFSPSGAIDRSWALNGASAANYVLPLSALPSGIIGAVTVAKKPVTYTTTAPSTGVYGDTIGYSFTLSGVPTGYMNQVSVVPLLDGKSFDSSQAAFTAGTHQIGATLNSANFVMSGGTASPITITQRPLTATLNSASAVYGSTISDLLTITNIARNDAVLPVISMAGQSYTLGKQTIGYGLSNLILDAGTRSFTITGLSGSLAGNYTITTIVGTGQLIVTPKPLTWSVAAVQGQYGGISSLAPYNGCSYASVCYLGTQANFGPGSVTLTGVINNDAVSGNILIADGVSAQPYSLSLAPGTYAQVVGSLSGAKAGNYSLAASGNTAGAMTIAPGVVQVNVSGGGRIYDNGDRTTYQAIGTPGVISAVRSTNYPGTPVTGFLPGDDVGVLVTVYQNGQPYTGGTNFATGTYEFRPIGLIGSDAYKYKMLPISGVGSSSGTFVVSDSSVFNFSFLSATPNVAYTPPASVTTFQANATGSGSGSATTTQTALSFAAQASGSGSGSASVSYGPLSITASASASAATLASFGVTGITLSASAGAHAAVTLAIGPASMTYGADGSASATASLGTGGLTLTTLASADAYQNLTVGGDLGSGVSGSSSSTARVFADAGSTNSATYANGTIVVSEKQWAGVGASVGTSGTISGGGVSGSASITVYSPGSLGIGASSTSGYSDGTVTIGFSLGISIGIGGLEIAPSFSFDTKPIVNFATGIGNMISDMFTGGGGCDSSCQAANAAAAKAADVQNKYNTALQMFQKAGDKPTVDLMNYVAQNPEVAQKLDELKFNSDQDRFNLSRAVSTYGSVPAQLNSVVAQEQALVQKIQSNPGSISPGDLLQAQSLRDQEASLIAKMKALGGTVQVANGKIGLVASK</sequence>
<name>A0ABX0TRH4_9SPHN</name>
<proteinExistence type="predicted"/>
<protein>
    <recommendedName>
        <fullName evidence="3">MBG domain-containing protein</fullName>
    </recommendedName>
</protein>
<reference evidence="1 2" key="1">
    <citation type="submission" date="2020-03" db="EMBL/GenBank/DDBJ databases">
        <title>Genomic Encyclopedia of Type Strains, Phase III (KMG-III): the genomes of soil and plant-associated and newly described type strains.</title>
        <authorList>
            <person name="Whitman W."/>
        </authorList>
    </citation>
    <scope>NUCLEOTIDE SEQUENCE [LARGE SCALE GENOMIC DNA]</scope>
    <source>
        <strain evidence="1 2">CECT 8804</strain>
    </source>
</reference>
<organism evidence="1 2">
    <name type="scientific">Sphingomonas vulcanisoli</name>
    <dbReference type="NCBI Taxonomy" id="1658060"/>
    <lineage>
        <taxon>Bacteria</taxon>
        <taxon>Pseudomonadati</taxon>
        <taxon>Pseudomonadota</taxon>
        <taxon>Alphaproteobacteria</taxon>
        <taxon>Sphingomonadales</taxon>
        <taxon>Sphingomonadaceae</taxon>
        <taxon>Sphingomonas</taxon>
    </lineage>
</organism>
<evidence type="ECO:0000313" key="1">
    <source>
        <dbReference type="EMBL" id="NIJ06739.1"/>
    </source>
</evidence>
<dbReference type="EMBL" id="JAAOZC010000001">
    <property type="protein sequence ID" value="NIJ06739.1"/>
    <property type="molecule type" value="Genomic_DNA"/>
</dbReference>
<evidence type="ECO:0000313" key="2">
    <source>
        <dbReference type="Proteomes" id="UP000727456"/>
    </source>
</evidence>
<evidence type="ECO:0008006" key="3">
    <source>
        <dbReference type="Google" id="ProtNLM"/>
    </source>
</evidence>
<comment type="caution">
    <text evidence="1">The sequence shown here is derived from an EMBL/GenBank/DDBJ whole genome shotgun (WGS) entry which is preliminary data.</text>
</comment>